<dbReference type="Proteomes" id="UP001152622">
    <property type="component" value="Chromosome 10"/>
</dbReference>
<gene>
    <name evidence="2" type="ORF">SKAU_G00267600</name>
</gene>
<reference evidence="2" key="1">
    <citation type="journal article" date="2023" name="Science">
        <title>Genome structures resolve the early diversification of teleost fishes.</title>
        <authorList>
            <person name="Parey E."/>
            <person name="Louis A."/>
            <person name="Montfort J."/>
            <person name="Bouchez O."/>
            <person name="Roques C."/>
            <person name="Iampietro C."/>
            <person name="Lluch J."/>
            <person name="Castinel A."/>
            <person name="Donnadieu C."/>
            <person name="Desvignes T."/>
            <person name="Floi Bucao C."/>
            <person name="Jouanno E."/>
            <person name="Wen M."/>
            <person name="Mejri S."/>
            <person name="Dirks R."/>
            <person name="Jansen H."/>
            <person name="Henkel C."/>
            <person name="Chen W.J."/>
            <person name="Zahm M."/>
            <person name="Cabau C."/>
            <person name="Klopp C."/>
            <person name="Thompson A.W."/>
            <person name="Robinson-Rechavi M."/>
            <person name="Braasch I."/>
            <person name="Lecointre G."/>
            <person name="Bobe J."/>
            <person name="Postlethwait J.H."/>
            <person name="Berthelot C."/>
            <person name="Roest Crollius H."/>
            <person name="Guiguen Y."/>
        </authorList>
    </citation>
    <scope>NUCLEOTIDE SEQUENCE</scope>
    <source>
        <strain evidence="2">WJC10195</strain>
    </source>
</reference>
<protein>
    <submittedName>
        <fullName evidence="2">Uncharacterized protein</fullName>
    </submittedName>
</protein>
<evidence type="ECO:0000313" key="3">
    <source>
        <dbReference type="Proteomes" id="UP001152622"/>
    </source>
</evidence>
<keyword evidence="1" id="KW-0472">Membrane</keyword>
<evidence type="ECO:0000256" key="1">
    <source>
        <dbReference type="SAM" id="Phobius"/>
    </source>
</evidence>
<dbReference type="AlphaFoldDB" id="A0A9Q1EZR2"/>
<keyword evidence="1" id="KW-0812">Transmembrane</keyword>
<keyword evidence="3" id="KW-1185">Reference proteome</keyword>
<feature type="transmembrane region" description="Helical" evidence="1">
    <location>
        <begin position="41"/>
        <end position="60"/>
    </location>
</feature>
<comment type="caution">
    <text evidence="2">The sequence shown here is derived from an EMBL/GenBank/DDBJ whole genome shotgun (WGS) entry which is preliminary data.</text>
</comment>
<dbReference type="EMBL" id="JAINUF010000010">
    <property type="protein sequence ID" value="KAJ8348171.1"/>
    <property type="molecule type" value="Genomic_DNA"/>
</dbReference>
<sequence>MTRESTLGQASTVTLTIPFTVIPIAPTTITRSHSGLKIRKTMAALMLVRMFGTIAMATTAKTTTMSIPITTSITTALI</sequence>
<proteinExistence type="predicted"/>
<organism evidence="2 3">
    <name type="scientific">Synaphobranchus kaupii</name>
    <name type="common">Kaup's arrowtooth eel</name>
    <dbReference type="NCBI Taxonomy" id="118154"/>
    <lineage>
        <taxon>Eukaryota</taxon>
        <taxon>Metazoa</taxon>
        <taxon>Chordata</taxon>
        <taxon>Craniata</taxon>
        <taxon>Vertebrata</taxon>
        <taxon>Euteleostomi</taxon>
        <taxon>Actinopterygii</taxon>
        <taxon>Neopterygii</taxon>
        <taxon>Teleostei</taxon>
        <taxon>Anguilliformes</taxon>
        <taxon>Synaphobranchidae</taxon>
        <taxon>Synaphobranchus</taxon>
    </lineage>
</organism>
<keyword evidence="1" id="KW-1133">Transmembrane helix</keyword>
<evidence type="ECO:0000313" key="2">
    <source>
        <dbReference type="EMBL" id="KAJ8348171.1"/>
    </source>
</evidence>
<name>A0A9Q1EZR2_SYNKA</name>
<accession>A0A9Q1EZR2</accession>